<accession>A0AAV9AAA4</accession>
<keyword evidence="8" id="KW-1185">Reference proteome</keyword>
<keyword evidence="5" id="KW-0067">ATP-binding</keyword>
<evidence type="ECO:0000256" key="3">
    <source>
        <dbReference type="ARBA" id="ARBA00022741"/>
    </source>
</evidence>
<evidence type="ECO:0000313" key="8">
    <source>
        <dbReference type="Proteomes" id="UP001179952"/>
    </source>
</evidence>
<keyword evidence="4 7" id="KW-0418">Kinase</keyword>
<dbReference type="PANTHER" id="PTHR27002:SF181">
    <property type="entry name" value="RECEPTOR-LIKE SERINE_THREONINE-PROTEIN KINASE"/>
    <property type="match status" value="1"/>
</dbReference>
<dbReference type="Proteomes" id="UP001179952">
    <property type="component" value="Unassembled WGS sequence"/>
</dbReference>
<dbReference type="GO" id="GO:0005886">
    <property type="term" value="C:plasma membrane"/>
    <property type="evidence" value="ECO:0007669"/>
    <property type="project" value="TreeGrafter"/>
</dbReference>
<reference evidence="7" key="2">
    <citation type="submission" date="2023-06" db="EMBL/GenBank/DDBJ databases">
        <authorList>
            <person name="Ma L."/>
            <person name="Liu K.-W."/>
            <person name="Li Z."/>
            <person name="Hsiao Y.-Y."/>
            <person name="Qi Y."/>
            <person name="Fu T."/>
            <person name="Tang G."/>
            <person name="Zhang D."/>
            <person name="Sun W.-H."/>
            <person name="Liu D.-K."/>
            <person name="Li Y."/>
            <person name="Chen G.-Z."/>
            <person name="Liu X.-D."/>
            <person name="Liao X.-Y."/>
            <person name="Jiang Y.-T."/>
            <person name="Yu X."/>
            <person name="Hao Y."/>
            <person name="Huang J."/>
            <person name="Zhao X.-W."/>
            <person name="Ke S."/>
            <person name="Chen Y.-Y."/>
            <person name="Wu W.-L."/>
            <person name="Hsu J.-L."/>
            <person name="Lin Y.-F."/>
            <person name="Huang M.-D."/>
            <person name="Li C.-Y."/>
            <person name="Huang L."/>
            <person name="Wang Z.-W."/>
            <person name="Zhao X."/>
            <person name="Zhong W.-Y."/>
            <person name="Peng D.-H."/>
            <person name="Ahmad S."/>
            <person name="Lan S."/>
            <person name="Zhang J.-S."/>
            <person name="Tsai W.-C."/>
            <person name="Van De Peer Y."/>
            <person name="Liu Z.-J."/>
        </authorList>
    </citation>
    <scope>NUCLEOTIDE SEQUENCE</scope>
    <source>
        <strain evidence="7">SCP</strain>
        <tissue evidence="7">Leaves</tissue>
    </source>
</reference>
<evidence type="ECO:0000256" key="5">
    <source>
        <dbReference type="ARBA" id="ARBA00022840"/>
    </source>
</evidence>
<dbReference type="FunFam" id="1.10.510.10:FF:001722">
    <property type="entry name" value="G-type lectin S-receptor-like serine/threonine-protein kinase B120"/>
    <property type="match status" value="1"/>
</dbReference>
<evidence type="ECO:0000313" key="7">
    <source>
        <dbReference type="EMBL" id="KAK1261134.1"/>
    </source>
</evidence>
<dbReference type="InterPro" id="IPR021820">
    <property type="entry name" value="S-locus_recpt_kinase_C"/>
</dbReference>
<gene>
    <name evidence="7" type="ORF">QJS04_geneDACA019032</name>
</gene>
<evidence type="ECO:0000259" key="6">
    <source>
        <dbReference type="PROSITE" id="PS50011"/>
    </source>
</evidence>
<feature type="domain" description="Protein kinase" evidence="6">
    <location>
        <begin position="1"/>
        <end position="140"/>
    </location>
</feature>
<dbReference type="GO" id="GO:0005524">
    <property type="term" value="F:ATP binding"/>
    <property type="evidence" value="ECO:0007669"/>
    <property type="project" value="UniProtKB-KW"/>
</dbReference>
<dbReference type="EMBL" id="JAUJYN010000011">
    <property type="protein sequence ID" value="KAK1261134.1"/>
    <property type="molecule type" value="Genomic_DNA"/>
</dbReference>
<sequence>MNPKISDFGMARLFRGDHGEGNTKRVVGTYGYMSPEYAMDGIFSVKSDVFSFGVLVLEIVSGKKNRGVYRSHANMNLLAHAWMLWKEGNALELLDVSMGYSSPISEVMRCIQTGLLCVQERVEDRPTMSSVVMMLSSETVVLPQPRKPGFYNGGNLFQQDWLTDRIQESSCSQNEITMTIIEAR</sequence>
<dbReference type="Pfam" id="PF07714">
    <property type="entry name" value="PK_Tyr_Ser-Thr"/>
    <property type="match status" value="1"/>
</dbReference>
<dbReference type="PANTHER" id="PTHR27002">
    <property type="entry name" value="RECEPTOR-LIKE SERINE/THREONINE-PROTEIN KINASE SD1-8"/>
    <property type="match status" value="1"/>
</dbReference>
<organism evidence="7 8">
    <name type="scientific">Acorus gramineus</name>
    <name type="common">Dwarf sweet flag</name>
    <dbReference type="NCBI Taxonomy" id="55184"/>
    <lineage>
        <taxon>Eukaryota</taxon>
        <taxon>Viridiplantae</taxon>
        <taxon>Streptophyta</taxon>
        <taxon>Embryophyta</taxon>
        <taxon>Tracheophyta</taxon>
        <taxon>Spermatophyta</taxon>
        <taxon>Magnoliopsida</taxon>
        <taxon>Liliopsida</taxon>
        <taxon>Acoraceae</taxon>
        <taxon>Acorus</taxon>
    </lineage>
</organism>
<dbReference type="SUPFAM" id="SSF56112">
    <property type="entry name" value="Protein kinase-like (PK-like)"/>
    <property type="match status" value="1"/>
</dbReference>
<keyword evidence="7" id="KW-0675">Receptor</keyword>
<dbReference type="InterPro" id="IPR001245">
    <property type="entry name" value="Ser-Thr/Tyr_kinase_cat_dom"/>
</dbReference>
<evidence type="ECO:0000256" key="1">
    <source>
        <dbReference type="ARBA" id="ARBA00022527"/>
    </source>
</evidence>
<keyword evidence="2" id="KW-0808">Transferase</keyword>
<dbReference type="GO" id="GO:0004674">
    <property type="term" value="F:protein serine/threonine kinase activity"/>
    <property type="evidence" value="ECO:0007669"/>
    <property type="project" value="UniProtKB-KW"/>
</dbReference>
<dbReference type="Gene3D" id="1.10.510.10">
    <property type="entry name" value="Transferase(Phosphotransferase) domain 1"/>
    <property type="match status" value="1"/>
</dbReference>
<dbReference type="PROSITE" id="PS50011">
    <property type="entry name" value="PROTEIN_KINASE_DOM"/>
    <property type="match status" value="1"/>
</dbReference>
<dbReference type="InterPro" id="IPR011009">
    <property type="entry name" value="Kinase-like_dom_sf"/>
</dbReference>
<keyword evidence="3" id="KW-0547">Nucleotide-binding</keyword>
<evidence type="ECO:0000256" key="4">
    <source>
        <dbReference type="ARBA" id="ARBA00022777"/>
    </source>
</evidence>
<dbReference type="InterPro" id="IPR000719">
    <property type="entry name" value="Prot_kinase_dom"/>
</dbReference>
<evidence type="ECO:0000256" key="2">
    <source>
        <dbReference type="ARBA" id="ARBA00022679"/>
    </source>
</evidence>
<dbReference type="AlphaFoldDB" id="A0AAV9AAA4"/>
<comment type="caution">
    <text evidence="7">The sequence shown here is derived from an EMBL/GenBank/DDBJ whole genome shotgun (WGS) entry which is preliminary data.</text>
</comment>
<proteinExistence type="predicted"/>
<dbReference type="Pfam" id="PF11883">
    <property type="entry name" value="DUF3403"/>
    <property type="match status" value="1"/>
</dbReference>
<reference evidence="7" key="1">
    <citation type="journal article" date="2023" name="Nat. Commun.">
        <title>Diploid and tetraploid genomes of Acorus and the evolution of monocots.</title>
        <authorList>
            <person name="Ma L."/>
            <person name="Liu K.W."/>
            <person name="Li Z."/>
            <person name="Hsiao Y.Y."/>
            <person name="Qi Y."/>
            <person name="Fu T."/>
            <person name="Tang G.D."/>
            <person name="Zhang D."/>
            <person name="Sun W.H."/>
            <person name="Liu D.K."/>
            <person name="Li Y."/>
            <person name="Chen G.Z."/>
            <person name="Liu X.D."/>
            <person name="Liao X.Y."/>
            <person name="Jiang Y.T."/>
            <person name="Yu X."/>
            <person name="Hao Y."/>
            <person name="Huang J."/>
            <person name="Zhao X.W."/>
            <person name="Ke S."/>
            <person name="Chen Y.Y."/>
            <person name="Wu W.L."/>
            <person name="Hsu J.L."/>
            <person name="Lin Y.F."/>
            <person name="Huang M.D."/>
            <person name="Li C.Y."/>
            <person name="Huang L."/>
            <person name="Wang Z.W."/>
            <person name="Zhao X."/>
            <person name="Zhong W.Y."/>
            <person name="Peng D.H."/>
            <person name="Ahmad S."/>
            <person name="Lan S."/>
            <person name="Zhang J.S."/>
            <person name="Tsai W.C."/>
            <person name="Van de Peer Y."/>
            <person name="Liu Z.J."/>
        </authorList>
    </citation>
    <scope>NUCLEOTIDE SEQUENCE</scope>
    <source>
        <strain evidence="7">SCP</strain>
    </source>
</reference>
<protein>
    <submittedName>
        <fullName evidence="7">Receptor-like serine/threonine-protein kinase SD1-7</fullName>
    </submittedName>
</protein>
<name>A0AAV9AAA4_ACOGR</name>
<keyword evidence="1" id="KW-0723">Serine/threonine-protein kinase</keyword>